<organism evidence="4">
    <name type="scientific">Vanderwaltozyma polyspora (strain ATCC 22028 / DSM 70294 / BCRC 21397 / CBS 2163 / NBRC 10782 / NRRL Y-8283 / UCD 57-17)</name>
    <name type="common">Kluyveromyces polysporus</name>
    <dbReference type="NCBI Taxonomy" id="436907"/>
    <lineage>
        <taxon>Eukaryota</taxon>
        <taxon>Fungi</taxon>
        <taxon>Dikarya</taxon>
        <taxon>Ascomycota</taxon>
        <taxon>Saccharomycotina</taxon>
        <taxon>Saccharomycetes</taxon>
        <taxon>Saccharomycetales</taxon>
        <taxon>Saccharomycetaceae</taxon>
        <taxon>Vanderwaltozyma</taxon>
    </lineage>
</organism>
<dbReference type="KEGG" id="vpo:Kpol_1055p21"/>
<keyword evidence="2" id="KW-0732">Signal</keyword>
<keyword evidence="1" id="KW-0472">Membrane</keyword>
<keyword evidence="1" id="KW-0812">Transmembrane</keyword>
<gene>
    <name evidence="3" type="ORF">Kpol_1055p21</name>
</gene>
<feature type="chain" id="PRO_5002715582" evidence="2">
    <location>
        <begin position="19"/>
        <end position="158"/>
    </location>
</feature>
<dbReference type="Proteomes" id="UP000000267">
    <property type="component" value="Unassembled WGS sequence"/>
</dbReference>
<dbReference type="EMBL" id="DS480386">
    <property type="protein sequence ID" value="EDO18666.1"/>
    <property type="molecule type" value="Genomic_DNA"/>
</dbReference>
<keyword evidence="1" id="KW-1133">Transmembrane helix</keyword>
<dbReference type="InParanoid" id="A7TG96"/>
<reference evidence="3 4" key="1">
    <citation type="journal article" date="2007" name="Proc. Natl. Acad. Sci. U.S.A.">
        <title>Independent sorting-out of thousands of duplicated gene pairs in two yeast species descended from a whole-genome duplication.</title>
        <authorList>
            <person name="Scannell D.R."/>
            <person name="Frank A.C."/>
            <person name="Conant G.C."/>
            <person name="Byrne K.P."/>
            <person name="Woolfit M."/>
            <person name="Wolfe K.H."/>
        </authorList>
    </citation>
    <scope>NUCLEOTIDE SEQUENCE [LARGE SCALE GENOMIC DNA]</scope>
    <source>
        <strain evidence="4">ATCC 22028 / DSM 70294 / BCRC 21397 / CBS 2163 / NBRC 10782 / NRRL Y-8283 / UCD 57-17</strain>
    </source>
</reference>
<evidence type="ECO:0000256" key="1">
    <source>
        <dbReference type="SAM" id="Phobius"/>
    </source>
</evidence>
<feature type="transmembrane region" description="Helical" evidence="1">
    <location>
        <begin position="47"/>
        <end position="70"/>
    </location>
</feature>
<dbReference type="PhylomeDB" id="A7TG96"/>
<evidence type="ECO:0000256" key="2">
    <source>
        <dbReference type="SAM" id="SignalP"/>
    </source>
</evidence>
<sequence length="158" mass="17721">MVKTHITVIATILVAALAWVESPDYDKSVMHAAIWAAILMANTMPDFSYFAIWGAFAHHALQTIIAVWELCIDCKMDSKCLTSDCKRSIELLTFSSLSTLLSLSYSLDVVLYGRGHEDNGYIVKETKPGKIDYHALFNKSILAMTVIMKLLFLKWANN</sequence>
<keyword evidence="4" id="KW-1185">Reference proteome</keyword>
<name>A7TG96_VANPO</name>
<evidence type="ECO:0000313" key="4">
    <source>
        <dbReference type="Proteomes" id="UP000000267"/>
    </source>
</evidence>
<protein>
    <submittedName>
        <fullName evidence="3">Uncharacterized protein</fullName>
    </submittedName>
</protein>
<evidence type="ECO:0000313" key="3">
    <source>
        <dbReference type="EMBL" id="EDO18666.1"/>
    </source>
</evidence>
<dbReference type="GeneID" id="5546969"/>
<feature type="transmembrane region" description="Helical" evidence="1">
    <location>
        <begin position="133"/>
        <end position="152"/>
    </location>
</feature>
<feature type="transmembrane region" description="Helical" evidence="1">
    <location>
        <begin position="91"/>
        <end position="113"/>
    </location>
</feature>
<dbReference type="RefSeq" id="XP_001646524.1">
    <property type="nucleotide sequence ID" value="XM_001646474.1"/>
</dbReference>
<dbReference type="AlphaFoldDB" id="A7TG96"/>
<proteinExistence type="predicted"/>
<dbReference type="HOGENOM" id="CLU_1670705_0_0_1"/>
<feature type="signal peptide" evidence="2">
    <location>
        <begin position="1"/>
        <end position="18"/>
    </location>
</feature>
<accession>A7TG96</accession>